<dbReference type="GO" id="GO:0005506">
    <property type="term" value="F:iron ion binding"/>
    <property type="evidence" value="ECO:0007669"/>
    <property type="project" value="InterPro"/>
</dbReference>
<name>A0A1X9N9K4_9GAMM</name>
<dbReference type="SUPFAM" id="SSF50022">
    <property type="entry name" value="ISP domain"/>
    <property type="match status" value="1"/>
</dbReference>
<evidence type="ECO:0000313" key="7">
    <source>
        <dbReference type="EMBL" id="ARN74740.1"/>
    </source>
</evidence>
<proteinExistence type="predicted"/>
<keyword evidence="1" id="KW-0001">2Fe-2S</keyword>
<dbReference type="Gene3D" id="3.90.380.10">
    <property type="entry name" value="Naphthalene 1,2-dioxygenase Alpha Subunit, Chain A, domain 1"/>
    <property type="match status" value="1"/>
</dbReference>
<dbReference type="Pfam" id="PF00355">
    <property type="entry name" value="Rieske"/>
    <property type="match status" value="1"/>
</dbReference>
<dbReference type="PANTHER" id="PTHR21266">
    <property type="entry name" value="IRON-SULFUR DOMAIN CONTAINING PROTEIN"/>
    <property type="match status" value="1"/>
</dbReference>
<evidence type="ECO:0000256" key="4">
    <source>
        <dbReference type="ARBA" id="ARBA00023004"/>
    </source>
</evidence>
<dbReference type="InterPro" id="IPR015881">
    <property type="entry name" value="ARHD_Rieske_2Fe_2S"/>
</dbReference>
<evidence type="ECO:0000256" key="2">
    <source>
        <dbReference type="ARBA" id="ARBA00022723"/>
    </source>
</evidence>
<dbReference type="RefSeq" id="WP_085758898.1">
    <property type="nucleotide sequence ID" value="NZ_CP019343.1"/>
</dbReference>
<dbReference type="SUPFAM" id="SSF55961">
    <property type="entry name" value="Bet v1-like"/>
    <property type="match status" value="1"/>
</dbReference>
<dbReference type="Proteomes" id="UP000193450">
    <property type="component" value="Chromosome"/>
</dbReference>
<keyword evidence="3" id="KW-0560">Oxidoreductase</keyword>
<gene>
    <name evidence="7" type="ORF">BST96_11790</name>
</gene>
<dbReference type="InterPro" id="IPR050584">
    <property type="entry name" value="Cholesterol_7-desaturase"/>
</dbReference>
<dbReference type="Gene3D" id="2.102.10.10">
    <property type="entry name" value="Rieske [2Fe-2S] iron-sulphur domain"/>
    <property type="match status" value="1"/>
</dbReference>
<dbReference type="EMBL" id="CP019343">
    <property type="protein sequence ID" value="ARN74740.1"/>
    <property type="molecule type" value="Genomic_DNA"/>
</dbReference>
<reference evidence="7 8" key="1">
    <citation type="submission" date="2016-11" db="EMBL/GenBank/DDBJ databases">
        <title>Trade-off between light-utilization and light-protection in marine flavobacteria.</title>
        <authorList>
            <person name="Kumagai Y."/>
        </authorList>
    </citation>
    <scope>NUCLEOTIDE SEQUENCE [LARGE SCALE GENOMIC DNA]</scope>
    <source>
        <strain evidence="7 8">NBRC 107125</strain>
    </source>
</reference>
<dbReference type="STRING" id="716816.BST96_11790"/>
<protein>
    <recommendedName>
        <fullName evidence="6">Rieske domain-containing protein</fullName>
    </recommendedName>
</protein>
<dbReference type="CDD" id="cd03469">
    <property type="entry name" value="Rieske_RO_Alpha_N"/>
    <property type="match status" value="1"/>
</dbReference>
<dbReference type="GO" id="GO:0016491">
    <property type="term" value="F:oxidoreductase activity"/>
    <property type="evidence" value="ECO:0007669"/>
    <property type="project" value="UniProtKB-KW"/>
</dbReference>
<keyword evidence="4" id="KW-0408">Iron</keyword>
<dbReference type="PROSITE" id="PS51296">
    <property type="entry name" value="RIESKE"/>
    <property type="match status" value="1"/>
</dbReference>
<dbReference type="KEGG" id="osg:BST96_11790"/>
<dbReference type="InterPro" id="IPR044043">
    <property type="entry name" value="VanA_C_cat"/>
</dbReference>
<sequence length="390" mass="44643">MYINFWYAMAMAEEITADKPFKVRRLGQDFVLYRDEDGSAHCLHDVCSHRGGSLGDGRIRDGHLECPYHGWQFNGGGDCAYIPSLGAEGQKIPARTKIDSYPVQEKYGLIFAFLGDLPEAERPPLMGPDWNPQNYEYPAEEWRAVAMSWPITANYERCVENGIDPSHNEYVHRAHGFMGDRQDTYKVNKLEPIEHQWGNGFWHRFYAPASTHDVLYKGEEARDGEGDLNVSAGHSGPNQVWTYIHITDKNWMHQYLYETPVDETHTTAFNISICNFLPEEIADDDEIKAMNASIAEEDVVVLEGIKPVKTPDDMTSEVLVPSDKAIFGYRQFIKEWDRRGWRIDTKAVKRDELEKVYAIPSPRRRKEKGWVFDTVPLIPAAKPEEVKKAG</sequence>
<keyword evidence="8" id="KW-1185">Reference proteome</keyword>
<keyword evidence="5" id="KW-0411">Iron-sulfur</keyword>
<dbReference type="AlphaFoldDB" id="A0A1X9N9K4"/>
<accession>A0A1X9N9K4</accession>
<organism evidence="7 8">
    <name type="scientific">Oceanicoccus sagamiensis</name>
    <dbReference type="NCBI Taxonomy" id="716816"/>
    <lineage>
        <taxon>Bacteria</taxon>
        <taxon>Pseudomonadati</taxon>
        <taxon>Pseudomonadota</taxon>
        <taxon>Gammaproteobacteria</taxon>
        <taxon>Cellvibrionales</taxon>
        <taxon>Spongiibacteraceae</taxon>
        <taxon>Oceanicoccus</taxon>
    </lineage>
</organism>
<dbReference type="InterPro" id="IPR036922">
    <property type="entry name" value="Rieske_2Fe-2S_sf"/>
</dbReference>
<evidence type="ECO:0000256" key="5">
    <source>
        <dbReference type="ARBA" id="ARBA00023014"/>
    </source>
</evidence>
<dbReference type="Pfam" id="PF19112">
    <property type="entry name" value="VanA_C"/>
    <property type="match status" value="1"/>
</dbReference>
<feature type="domain" description="Rieske" evidence="6">
    <location>
        <begin position="6"/>
        <end position="112"/>
    </location>
</feature>
<dbReference type="PROSITE" id="PS00570">
    <property type="entry name" value="RING_HYDROXYL_ALPHA"/>
    <property type="match status" value="1"/>
</dbReference>
<dbReference type="GO" id="GO:0051537">
    <property type="term" value="F:2 iron, 2 sulfur cluster binding"/>
    <property type="evidence" value="ECO:0007669"/>
    <property type="project" value="UniProtKB-KW"/>
</dbReference>
<evidence type="ECO:0000313" key="8">
    <source>
        <dbReference type="Proteomes" id="UP000193450"/>
    </source>
</evidence>
<dbReference type="OrthoDB" id="9769355at2"/>
<dbReference type="PANTHER" id="PTHR21266:SF59">
    <property type="entry name" value="BLR4922 PROTEIN"/>
    <property type="match status" value="1"/>
</dbReference>
<evidence type="ECO:0000259" key="6">
    <source>
        <dbReference type="PROSITE" id="PS51296"/>
    </source>
</evidence>
<evidence type="ECO:0000256" key="3">
    <source>
        <dbReference type="ARBA" id="ARBA00023002"/>
    </source>
</evidence>
<evidence type="ECO:0000256" key="1">
    <source>
        <dbReference type="ARBA" id="ARBA00022714"/>
    </source>
</evidence>
<keyword evidence="2" id="KW-0479">Metal-binding</keyword>
<dbReference type="InterPro" id="IPR017941">
    <property type="entry name" value="Rieske_2Fe-2S"/>
</dbReference>